<keyword evidence="2" id="KW-1003">Cell membrane</keyword>
<feature type="transmembrane region" description="Helical" evidence="6">
    <location>
        <begin position="285"/>
        <end position="309"/>
    </location>
</feature>
<dbReference type="EMBL" id="JBHRYQ010000001">
    <property type="protein sequence ID" value="MFC3809200.1"/>
    <property type="molecule type" value="Genomic_DNA"/>
</dbReference>
<evidence type="ECO:0000256" key="3">
    <source>
        <dbReference type="ARBA" id="ARBA00022692"/>
    </source>
</evidence>
<gene>
    <name evidence="7" type="ORF">ACFOOI_00920</name>
</gene>
<dbReference type="Pfam" id="PF03706">
    <property type="entry name" value="LPG_synthase_TM"/>
    <property type="match status" value="1"/>
</dbReference>
<feature type="transmembrane region" description="Helical" evidence="6">
    <location>
        <begin position="126"/>
        <end position="150"/>
    </location>
</feature>
<feature type="transmembrane region" description="Helical" evidence="6">
    <location>
        <begin position="70"/>
        <end position="90"/>
    </location>
</feature>
<proteinExistence type="predicted"/>
<dbReference type="InterPro" id="IPR022791">
    <property type="entry name" value="L-PG_synthase/AglD"/>
</dbReference>
<keyword evidence="8" id="KW-1185">Reference proteome</keyword>
<dbReference type="PANTHER" id="PTHR39087:SF2">
    <property type="entry name" value="UPF0104 MEMBRANE PROTEIN MJ1595"/>
    <property type="match status" value="1"/>
</dbReference>
<evidence type="ECO:0000256" key="5">
    <source>
        <dbReference type="ARBA" id="ARBA00023136"/>
    </source>
</evidence>
<keyword evidence="3 6" id="KW-0812">Transmembrane</keyword>
<feature type="transmembrane region" description="Helical" evidence="6">
    <location>
        <begin position="209"/>
        <end position="228"/>
    </location>
</feature>
<evidence type="ECO:0000313" key="7">
    <source>
        <dbReference type="EMBL" id="MFC3809200.1"/>
    </source>
</evidence>
<comment type="subcellular location">
    <subcellularLocation>
        <location evidence="1">Cell membrane</location>
        <topology evidence="1">Multi-pass membrane protein</topology>
    </subcellularLocation>
</comment>
<evidence type="ECO:0000256" key="6">
    <source>
        <dbReference type="SAM" id="Phobius"/>
    </source>
</evidence>
<accession>A0ABV7YS58</accession>
<feature type="transmembrane region" description="Helical" evidence="6">
    <location>
        <begin position="157"/>
        <end position="175"/>
    </location>
</feature>
<evidence type="ECO:0000313" key="8">
    <source>
        <dbReference type="Proteomes" id="UP001595616"/>
    </source>
</evidence>
<keyword evidence="4 6" id="KW-1133">Transmembrane helix</keyword>
<protein>
    <submittedName>
        <fullName evidence="7">Lysylphosphatidylglycerol synthase transmembrane domain-containing protein</fullName>
    </submittedName>
</protein>
<dbReference type="PANTHER" id="PTHR39087">
    <property type="entry name" value="UPF0104 MEMBRANE PROTEIN MJ1595"/>
    <property type="match status" value="1"/>
</dbReference>
<sequence length="319" mass="35366">MVKKLSIILSFLLSIGLVWLFAKNIDFIELKNTFLGANIYYVTLSGVLMLLSHILRAKRWVMLIEPFQKGVHLTAALVAFLSGTLSNFVIPHSGDVLRCKILQKTENCQPVSLFGTVLTERILDSLILGVMGLSVFLINLVSGVSMLDFFAPYFTSINWPILVAGLLILLGIVFYKKIKNILPGYFKNTLNNLKKGILSVKKLESKSDFLIYCVCIWVLYYLSTLLILRALPVDASVGLLPVLAVLVMGSIGWAGPTQGGVGFFHLLVANTLMFFGYTQKMGIESVIFLHAIFTFFDVVFGLVALAFVFKQSFDLSTAQ</sequence>
<keyword evidence="5 6" id="KW-0472">Membrane</keyword>
<evidence type="ECO:0000256" key="1">
    <source>
        <dbReference type="ARBA" id="ARBA00004651"/>
    </source>
</evidence>
<dbReference type="Proteomes" id="UP001595616">
    <property type="component" value="Unassembled WGS sequence"/>
</dbReference>
<feature type="transmembrane region" description="Helical" evidence="6">
    <location>
        <begin position="38"/>
        <end position="58"/>
    </location>
</feature>
<organism evidence="7 8">
    <name type="scientific">Lacihabitans lacunae</name>
    <dbReference type="NCBI Taxonomy" id="1028214"/>
    <lineage>
        <taxon>Bacteria</taxon>
        <taxon>Pseudomonadati</taxon>
        <taxon>Bacteroidota</taxon>
        <taxon>Cytophagia</taxon>
        <taxon>Cytophagales</taxon>
        <taxon>Leadbetterellaceae</taxon>
        <taxon>Lacihabitans</taxon>
    </lineage>
</organism>
<comment type="caution">
    <text evidence="7">The sequence shown here is derived from an EMBL/GenBank/DDBJ whole genome shotgun (WGS) entry which is preliminary data.</text>
</comment>
<name>A0ABV7YS58_9BACT</name>
<feature type="transmembrane region" description="Helical" evidence="6">
    <location>
        <begin position="260"/>
        <end position="278"/>
    </location>
</feature>
<feature type="transmembrane region" description="Helical" evidence="6">
    <location>
        <begin position="235"/>
        <end position="254"/>
    </location>
</feature>
<evidence type="ECO:0000256" key="2">
    <source>
        <dbReference type="ARBA" id="ARBA00022475"/>
    </source>
</evidence>
<dbReference type="RefSeq" id="WP_379833937.1">
    <property type="nucleotide sequence ID" value="NZ_JBHRYQ010000001.1"/>
</dbReference>
<evidence type="ECO:0000256" key="4">
    <source>
        <dbReference type="ARBA" id="ARBA00022989"/>
    </source>
</evidence>
<reference evidence="8" key="1">
    <citation type="journal article" date="2019" name="Int. J. Syst. Evol. Microbiol.">
        <title>The Global Catalogue of Microorganisms (GCM) 10K type strain sequencing project: providing services to taxonomists for standard genome sequencing and annotation.</title>
        <authorList>
            <consortium name="The Broad Institute Genomics Platform"/>
            <consortium name="The Broad Institute Genome Sequencing Center for Infectious Disease"/>
            <person name="Wu L."/>
            <person name="Ma J."/>
        </authorList>
    </citation>
    <scope>NUCLEOTIDE SEQUENCE [LARGE SCALE GENOMIC DNA]</scope>
    <source>
        <strain evidence="8">CECT 7956</strain>
    </source>
</reference>